<dbReference type="Gene3D" id="3.40.50.150">
    <property type="entry name" value="Vaccinia Virus protein VP39"/>
    <property type="match status" value="1"/>
</dbReference>
<protein>
    <submittedName>
        <fullName evidence="3">Class I SAM-dependent methyltransferase</fullName>
    </submittedName>
</protein>
<dbReference type="GO" id="GO:0008168">
    <property type="term" value="F:methyltransferase activity"/>
    <property type="evidence" value="ECO:0007669"/>
    <property type="project" value="UniProtKB-KW"/>
</dbReference>
<feature type="domain" description="Methyltransferase" evidence="2">
    <location>
        <begin position="48"/>
        <end position="131"/>
    </location>
</feature>
<name>A0A318PKK8_SERPL</name>
<reference evidence="3 4" key="1">
    <citation type="submission" date="2017-11" db="EMBL/GenBank/DDBJ databases">
        <title>Genome sequence of the oocydin A producing rhizobacterium Serratia plymuthica 4Rx5.</title>
        <authorList>
            <person name="Matilla M.A."/>
            <person name="Udaondo Z."/>
            <person name="Salmond G.P.C."/>
        </authorList>
    </citation>
    <scope>NUCLEOTIDE SEQUENCE [LARGE SCALE GENOMIC DNA]</scope>
    <source>
        <strain evidence="3 4">4Rx5</strain>
    </source>
</reference>
<keyword evidence="3" id="KW-0808">Transferase</keyword>
<dbReference type="RefSeq" id="WP_041416952.1">
    <property type="nucleotide sequence ID" value="NZ_PESE01000001.1"/>
</dbReference>
<dbReference type="InterPro" id="IPR029063">
    <property type="entry name" value="SAM-dependent_MTases_sf"/>
</dbReference>
<dbReference type="Pfam" id="PF13649">
    <property type="entry name" value="Methyltransf_25"/>
    <property type="match status" value="1"/>
</dbReference>
<evidence type="ECO:0000256" key="1">
    <source>
        <dbReference type="ARBA" id="ARBA00022691"/>
    </source>
</evidence>
<dbReference type="CDD" id="cd02440">
    <property type="entry name" value="AdoMet_MTases"/>
    <property type="match status" value="1"/>
</dbReference>
<dbReference type="EMBL" id="PESE01000001">
    <property type="protein sequence ID" value="PYD40067.1"/>
    <property type="molecule type" value="Genomic_DNA"/>
</dbReference>
<organism evidence="3 4">
    <name type="scientific">Serratia plymuthica</name>
    <dbReference type="NCBI Taxonomy" id="82996"/>
    <lineage>
        <taxon>Bacteria</taxon>
        <taxon>Pseudomonadati</taxon>
        <taxon>Pseudomonadota</taxon>
        <taxon>Gammaproteobacteria</taxon>
        <taxon>Enterobacterales</taxon>
        <taxon>Yersiniaceae</taxon>
        <taxon>Serratia</taxon>
    </lineage>
</organism>
<evidence type="ECO:0000259" key="2">
    <source>
        <dbReference type="Pfam" id="PF13649"/>
    </source>
</evidence>
<proteinExistence type="predicted"/>
<dbReference type="Proteomes" id="UP000248196">
    <property type="component" value="Unassembled WGS sequence"/>
</dbReference>
<evidence type="ECO:0000313" key="3">
    <source>
        <dbReference type="EMBL" id="PYD40067.1"/>
    </source>
</evidence>
<dbReference type="AlphaFoldDB" id="A0A318PKK8"/>
<gene>
    <name evidence="3" type="ORF">CT690_01925</name>
</gene>
<accession>A0A318PKK8</accession>
<dbReference type="OrthoDB" id="9791837at2"/>
<dbReference type="InterPro" id="IPR041698">
    <property type="entry name" value="Methyltransf_25"/>
</dbReference>
<dbReference type="SUPFAM" id="SSF53335">
    <property type="entry name" value="S-adenosyl-L-methionine-dependent methyltransferases"/>
    <property type="match status" value="1"/>
</dbReference>
<evidence type="ECO:0000313" key="4">
    <source>
        <dbReference type="Proteomes" id="UP000248196"/>
    </source>
</evidence>
<keyword evidence="3" id="KW-0489">Methyltransferase</keyword>
<sequence length="202" mass="22897">MTHSAAAKIITLYEQHAEAWKRLRTTDLFERPWLDRFLNLVPTNTRLLDIGCGNGTPIAEYFIRQGFGVLGIDSSGSMIDSCLKTFPHQQWRVADMRELALDETFGGLIAWDSFFHLTRNDQRQMFNVFRKHAGSKAALMFTSGTSDGEAIGTFEGEPLYHSSLAPAEYRQLLHENGFRVMKMVFEDPECGGRTVWLAQSTI</sequence>
<dbReference type="GO" id="GO:0032259">
    <property type="term" value="P:methylation"/>
    <property type="evidence" value="ECO:0007669"/>
    <property type="project" value="UniProtKB-KW"/>
</dbReference>
<comment type="caution">
    <text evidence="3">The sequence shown here is derived from an EMBL/GenBank/DDBJ whole genome shotgun (WGS) entry which is preliminary data.</text>
</comment>
<keyword evidence="1" id="KW-0949">S-adenosyl-L-methionine</keyword>